<dbReference type="InterPro" id="IPR027417">
    <property type="entry name" value="P-loop_NTPase"/>
</dbReference>
<dbReference type="InterPro" id="IPR005225">
    <property type="entry name" value="Small_GTP-bd"/>
</dbReference>
<organism evidence="5 6">
    <name type="scientific">Fusibacter tunisiensis</name>
    <dbReference type="NCBI Taxonomy" id="1008308"/>
    <lineage>
        <taxon>Bacteria</taxon>
        <taxon>Bacillati</taxon>
        <taxon>Bacillota</taxon>
        <taxon>Clostridia</taxon>
        <taxon>Eubacteriales</taxon>
        <taxon>Eubacteriales Family XII. Incertae Sedis</taxon>
        <taxon>Fusibacter</taxon>
    </lineage>
</organism>
<comment type="function">
    <text evidence="3">A 50S ribosomal subunit assembly protein with GTPase activity, required for 50S subunit assembly at low temperatures, may also play a role in translation. Binds GTP and analogs. Binds the 70S ribosome between the 30S and 50S subunits, in a similar position as ribosome-bound EF-G; it contacts a number of ribosomal proteins, both rRNAs and the A-site tRNA.</text>
</comment>
<dbReference type="PANTHER" id="PTHR42908">
    <property type="entry name" value="TRANSLATION ELONGATION FACTOR-RELATED"/>
    <property type="match status" value="1"/>
</dbReference>
<keyword evidence="3" id="KW-0690">Ribosome biogenesis</keyword>
<dbReference type="InterPro" id="IPR047043">
    <property type="entry name" value="BipA_III"/>
</dbReference>
<keyword evidence="6" id="KW-1185">Reference proteome</keyword>
<dbReference type="Gene3D" id="3.30.70.240">
    <property type="match status" value="1"/>
</dbReference>
<dbReference type="InterPro" id="IPR000795">
    <property type="entry name" value="T_Tr_GTP-bd_dom"/>
</dbReference>
<evidence type="ECO:0000313" key="6">
    <source>
        <dbReference type="Proteomes" id="UP000767854"/>
    </source>
</evidence>
<dbReference type="InterPro" id="IPR004161">
    <property type="entry name" value="EFTu-like_2"/>
</dbReference>
<gene>
    <name evidence="3" type="primary">bipA</name>
    <name evidence="5" type="ORF">JOC49_001501</name>
</gene>
<feature type="domain" description="Tr-type G" evidence="4">
    <location>
        <begin position="4"/>
        <end position="203"/>
    </location>
</feature>
<dbReference type="NCBIfam" id="TIGR00231">
    <property type="entry name" value="small_GTP"/>
    <property type="match status" value="1"/>
</dbReference>
<keyword evidence="3" id="KW-0378">Hydrolase</keyword>
<dbReference type="InterPro" id="IPR006298">
    <property type="entry name" value="BipA"/>
</dbReference>
<dbReference type="InterPro" id="IPR035647">
    <property type="entry name" value="EFG_III/V"/>
</dbReference>
<keyword evidence="3" id="KW-0694">RNA-binding</keyword>
<comment type="caution">
    <text evidence="5">The sequence shown here is derived from an EMBL/GenBank/DDBJ whole genome shotgun (WGS) entry which is preliminary data.</text>
</comment>
<dbReference type="SUPFAM" id="SSF52540">
    <property type="entry name" value="P-loop containing nucleoside triphosphate hydrolases"/>
    <property type="match status" value="1"/>
</dbReference>
<dbReference type="InterPro" id="IPR042116">
    <property type="entry name" value="TypA/BipA_C"/>
</dbReference>
<dbReference type="InterPro" id="IPR035651">
    <property type="entry name" value="BipA_V"/>
</dbReference>
<dbReference type="HAMAP" id="MF_00849">
    <property type="entry name" value="BipA"/>
    <property type="match status" value="1"/>
</dbReference>
<dbReference type="InterPro" id="IPR047042">
    <property type="entry name" value="BipA_II"/>
</dbReference>
<dbReference type="EMBL" id="JAFBDT010000010">
    <property type="protein sequence ID" value="MBM7561958.1"/>
    <property type="molecule type" value="Genomic_DNA"/>
</dbReference>
<feature type="binding site" evidence="3">
    <location>
        <begin position="16"/>
        <end position="21"/>
    </location>
    <ligand>
        <name>GTP</name>
        <dbReference type="ChEBI" id="CHEBI:37565"/>
    </ligand>
</feature>
<keyword evidence="2 3" id="KW-0342">GTP-binding</keyword>
<dbReference type="InterPro" id="IPR000640">
    <property type="entry name" value="EFG_V-like"/>
</dbReference>
<reference evidence="5 6" key="1">
    <citation type="submission" date="2021-01" db="EMBL/GenBank/DDBJ databases">
        <title>Genomic Encyclopedia of Type Strains, Phase IV (KMG-IV): sequencing the most valuable type-strain genomes for metagenomic binning, comparative biology and taxonomic classification.</title>
        <authorList>
            <person name="Goeker M."/>
        </authorList>
    </citation>
    <scope>NUCLEOTIDE SEQUENCE [LARGE SCALE GENOMIC DNA]</scope>
    <source>
        <strain evidence="5 6">DSM 24436</strain>
    </source>
</reference>
<keyword evidence="3" id="KW-0963">Cytoplasm</keyword>
<dbReference type="CDD" id="cd16263">
    <property type="entry name" value="BipA_III"/>
    <property type="match status" value="1"/>
</dbReference>
<dbReference type="CDD" id="cd03710">
    <property type="entry name" value="BipA_TypA_C"/>
    <property type="match status" value="1"/>
</dbReference>
<dbReference type="Gene3D" id="3.40.50.300">
    <property type="entry name" value="P-loop containing nucleotide triphosphate hydrolases"/>
    <property type="match status" value="1"/>
</dbReference>
<dbReference type="Gene3D" id="3.30.70.870">
    <property type="entry name" value="Elongation Factor G (Translational Gtpase), domain 3"/>
    <property type="match status" value="1"/>
</dbReference>
<evidence type="ECO:0000256" key="3">
    <source>
        <dbReference type="HAMAP-Rule" id="MF_00849"/>
    </source>
</evidence>
<dbReference type="InterPro" id="IPR031157">
    <property type="entry name" value="G_TR_CS"/>
</dbReference>
<dbReference type="EC" id="3.6.5.-" evidence="3"/>
<dbReference type="RefSeq" id="WP_204663937.1">
    <property type="nucleotide sequence ID" value="NZ_JAFBDT010000010.1"/>
</dbReference>
<dbReference type="PROSITE" id="PS51722">
    <property type="entry name" value="G_TR_2"/>
    <property type="match status" value="1"/>
</dbReference>
<dbReference type="Gene3D" id="2.40.30.10">
    <property type="entry name" value="Translation factors"/>
    <property type="match status" value="1"/>
</dbReference>
<comment type="subunit">
    <text evidence="3">Monomer.</text>
</comment>
<dbReference type="Pfam" id="PF03144">
    <property type="entry name" value="GTP_EFTU_D2"/>
    <property type="match status" value="1"/>
</dbReference>
<sequence length="611" mass="68064">MKIEGIINIAVIAHVDAGKSTLVDAFLNQSNVFRANEVVPDCVMDSNDLERERGITIYSKNCSILYKNHKINIVDTPGHADFSSEVERIMKTVDTVILLVDSSEGPMPQTRFVLQKSLEAGHRPILFINKIDKKDQRAEEVVNLAFDLFVELGATDEQLDFPILYGVAKAGIAQKELSDEGKDLSPLFETILEHVDPYGASSTDPLQLQISSLDYDDYIGRLGIGRVIRGTLSQGDQVGISKRDGKLEKGRVGKVFVYEGLQRKEVAKAQAGDMVIVSGLNDISIGETLCHPDHMEPLPIHKIEEPTLSMNFLINDSPFCGKSGKFVTNRHLKNRLDKELEVNVGLKVEPLDSVQDGFKVSGRGELHLSILLENMRREGYEVAVSKPQVLFRMVDGIRMEPIEKVVAITPDDYSGTVISELSIRKGTLETMQSEDGYTRMEFKVPTRGLLGYRSEFVNVTRGEGILLRSFYGYEPYRGDIPRRNNGVLISQQGGTAMAYSIFNLSDRAVMMIDPGTDVYEGMIVGINSRKEDMTVNPTKNKKLTNTRASGSDDAIKLNAAKAFNLEEALTFIEDDELLEITPDALRLRKRILNETDRVRERNRLGKMASGD</sequence>
<comment type="similarity">
    <text evidence="3">Belongs to the TRAFAC class translation factor GTPase superfamily. Classic translation factor GTPase family. BipA subfamily.</text>
</comment>
<dbReference type="Pfam" id="PF00009">
    <property type="entry name" value="GTP_EFTU"/>
    <property type="match status" value="1"/>
</dbReference>
<comment type="subcellular location">
    <subcellularLocation>
        <location evidence="3">Cytoplasm</location>
    </subcellularLocation>
    <text evidence="3">Binds to ribosomes.</text>
</comment>
<comment type="catalytic activity">
    <reaction evidence="3">
        <text>GTP + H2O = GDP + phosphate + H(+)</text>
        <dbReference type="Rhea" id="RHEA:19669"/>
        <dbReference type="ChEBI" id="CHEBI:15377"/>
        <dbReference type="ChEBI" id="CHEBI:15378"/>
        <dbReference type="ChEBI" id="CHEBI:37565"/>
        <dbReference type="ChEBI" id="CHEBI:43474"/>
        <dbReference type="ChEBI" id="CHEBI:58189"/>
    </reaction>
</comment>
<dbReference type="InterPro" id="IPR047041">
    <property type="entry name" value="BipA_GTP-bd_dom"/>
</dbReference>
<dbReference type="Gene3D" id="2.40.50.250">
    <property type="entry name" value="bipa protein"/>
    <property type="match status" value="1"/>
</dbReference>
<evidence type="ECO:0000259" key="4">
    <source>
        <dbReference type="PROSITE" id="PS51722"/>
    </source>
</evidence>
<keyword evidence="3" id="KW-0699">rRNA-binding</keyword>
<dbReference type="InterPro" id="IPR009000">
    <property type="entry name" value="Transl_B-barrel_sf"/>
</dbReference>
<keyword evidence="1 3" id="KW-0547">Nucleotide-binding</keyword>
<accession>A0ABS2MRA3</accession>
<evidence type="ECO:0000313" key="5">
    <source>
        <dbReference type="EMBL" id="MBM7561958.1"/>
    </source>
</evidence>
<dbReference type="NCBIfam" id="TIGR01394">
    <property type="entry name" value="TypA_BipA"/>
    <property type="match status" value="1"/>
</dbReference>
<dbReference type="Pfam" id="PF21018">
    <property type="entry name" value="BipA_C"/>
    <property type="match status" value="1"/>
</dbReference>
<dbReference type="PRINTS" id="PR00315">
    <property type="entry name" value="ELONGATNFCT"/>
</dbReference>
<dbReference type="SMART" id="SM00838">
    <property type="entry name" value="EFG_C"/>
    <property type="match status" value="1"/>
</dbReference>
<dbReference type="InterPro" id="IPR048876">
    <property type="entry name" value="BipA_C"/>
</dbReference>
<dbReference type="Proteomes" id="UP000767854">
    <property type="component" value="Unassembled WGS sequence"/>
</dbReference>
<dbReference type="CDD" id="cd01891">
    <property type="entry name" value="TypA_BipA"/>
    <property type="match status" value="1"/>
</dbReference>
<dbReference type="PANTHER" id="PTHR42908:SF8">
    <property type="entry name" value="TR-TYPE G DOMAIN-CONTAINING PROTEIN"/>
    <property type="match status" value="1"/>
</dbReference>
<feature type="binding site" evidence="3">
    <location>
        <begin position="129"/>
        <end position="132"/>
    </location>
    <ligand>
        <name>GTP</name>
        <dbReference type="ChEBI" id="CHEBI:37565"/>
    </ligand>
</feature>
<name>A0ABS2MRA3_9FIRM</name>
<evidence type="ECO:0000256" key="2">
    <source>
        <dbReference type="ARBA" id="ARBA00023134"/>
    </source>
</evidence>
<protein>
    <recommendedName>
        <fullName evidence="3">Large ribosomal subunit assembly factor BipA</fullName>
        <ecNumber evidence="3">3.6.5.-</ecNumber>
    </recommendedName>
    <alternativeName>
        <fullName evidence="3">GTP-binding protein BipA</fullName>
    </alternativeName>
</protein>
<dbReference type="SUPFAM" id="SSF54980">
    <property type="entry name" value="EF-G C-terminal domain-like"/>
    <property type="match status" value="2"/>
</dbReference>
<keyword evidence="3" id="KW-0820">tRNA-binding</keyword>
<dbReference type="Pfam" id="PF00679">
    <property type="entry name" value="EFG_C"/>
    <property type="match status" value="1"/>
</dbReference>
<proteinExistence type="inferred from homology"/>
<dbReference type="CDD" id="cd03691">
    <property type="entry name" value="BipA_TypA_II"/>
    <property type="match status" value="1"/>
</dbReference>
<dbReference type="PROSITE" id="PS00301">
    <property type="entry name" value="G_TR_1"/>
    <property type="match status" value="1"/>
</dbReference>
<evidence type="ECO:0000256" key="1">
    <source>
        <dbReference type="ARBA" id="ARBA00022741"/>
    </source>
</evidence>
<dbReference type="SUPFAM" id="SSF50447">
    <property type="entry name" value="Translation proteins"/>
    <property type="match status" value="1"/>
</dbReference>